<dbReference type="Gene3D" id="3.20.20.220">
    <property type="match status" value="1"/>
</dbReference>
<sequence length="133" mass="15543">IQRIAKVGGIIRLVKGAYSSSKSKSFTSREEVTRNYSKLMQVAYEQYTEFTIATHDIEMVKKSLELNKKYKRKVTYAMLKGIRNKLLVQLEKENKVSVYVPFGEQWISYSYRRLKEAGHLKLVLKSLFERQGV</sequence>
<dbReference type="PANTHER" id="PTHR13914">
    <property type="entry name" value="PROLINE OXIDASE"/>
    <property type="match status" value="1"/>
</dbReference>
<dbReference type="AlphaFoldDB" id="T0ZTZ1"/>
<dbReference type="PANTHER" id="PTHR13914:SF0">
    <property type="entry name" value="PROLINE DEHYDROGENASE 1, MITOCHONDRIAL"/>
    <property type="match status" value="1"/>
</dbReference>
<reference evidence="3" key="2">
    <citation type="journal article" date="2014" name="ISME J.">
        <title>Microbial stratification in low pH oxic and suboxic macroscopic growths along an acid mine drainage.</title>
        <authorList>
            <person name="Mendez-Garcia C."/>
            <person name="Mesa V."/>
            <person name="Sprenger R.R."/>
            <person name="Richter M."/>
            <person name="Diez M.S."/>
            <person name="Solano J."/>
            <person name="Bargiela R."/>
            <person name="Golyshina O.V."/>
            <person name="Manteca A."/>
            <person name="Ramos J.L."/>
            <person name="Gallego J.R."/>
            <person name="Llorente I."/>
            <person name="Martins Dos Santos V.A."/>
            <person name="Jensen O.N."/>
            <person name="Pelaez A.I."/>
            <person name="Sanchez J."/>
            <person name="Ferrer M."/>
        </authorList>
    </citation>
    <scope>NUCLEOTIDE SEQUENCE</scope>
</reference>
<dbReference type="EC" id="1.5.-.-" evidence="3"/>
<protein>
    <submittedName>
        <fullName evidence="3">Proline dehydrogenase</fullName>
        <ecNumber evidence="3">1.5.-.-</ecNumber>
    </submittedName>
</protein>
<accession>T0ZTZ1</accession>
<proteinExistence type="predicted"/>
<dbReference type="InterPro" id="IPR029041">
    <property type="entry name" value="FAD-linked_oxidoreductase-like"/>
</dbReference>
<feature type="non-terminal residue" evidence="3">
    <location>
        <position position="1"/>
    </location>
</feature>
<comment type="caution">
    <text evidence="3">The sequence shown here is derived from an EMBL/GenBank/DDBJ whole genome shotgun (WGS) entry which is preliminary data.</text>
</comment>
<evidence type="ECO:0000259" key="2">
    <source>
        <dbReference type="Pfam" id="PF01619"/>
    </source>
</evidence>
<organism evidence="3">
    <name type="scientific">mine drainage metagenome</name>
    <dbReference type="NCBI Taxonomy" id="410659"/>
    <lineage>
        <taxon>unclassified sequences</taxon>
        <taxon>metagenomes</taxon>
        <taxon>ecological metagenomes</taxon>
    </lineage>
</organism>
<keyword evidence="1 3" id="KW-0560">Oxidoreductase</keyword>
<dbReference type="GO" id="GO:0006562">
    <property type="term" value="P:L-proline catabolic process"/>
    <property type="evidence" value="ECO:0007669"/>
    <property type="project" value="InterPro"/>
</dbReference>
<feature type="domain" description="Proline dehydrogenase" evidence="2">
    <location>
        <begin position="11"/>
        <end position="118"/>
    </location>
</feature>
<dbReference type="InterPro" id="IPR015659">
    <property type="entry name" value="Proline_oxidase"/>
</dbReference>
<evidence type="ECO:0000256" key="1">
    <source>
        <dbReference type="ARBA" id="ARBA00023002"/>
    </source>
</evidence>
<gene>
    <name evidence="3" type="ORF">B2A_06795</name>
</gene>
<dbReference type="GO" id="GO:0004657">
    <property type="term" value="F:proline dehydrogenase activity"/>
    <property type="evidence" value="ECO:0007669"/>
    <property type="project" value="InterPro"/>
</dbReference>
<dbReference type="Pfam" id="PF01619">
    <property type="entry name" value="Pro_dh"/>
    <property type="match status" value="1"/>
</dbReference>
<dbReference type="InterPro" id="IPR002872">
    <property type="entry name" value="Proline_DH_dom"/>
</dbReference>
<name>T0ZTZ1_9ZZZZ</name>
<reference evidence="3" key="1">
    <citation type="submission" date="2013-08" db="EMBL/GenBank/DDBJ databases">
        <authorList>
            <person name="Mendez C."/>
            <person name="Richter M."/>
            <person name="Ferrer M."/>
            <person name="Sanchez J."/>
        </authorList>
    </citation>
    <scope>NUCLEOTIDE SEQUENCE</scope>
</reference>
<dbReference type="EMBL" id="AUZZ01004836">
    <property type="protein sequence ID" value="EQD51746.1"/>
    <property type="molecule type" value="Genomic_DNA"/>
</dbReference>
<dbReference type="SUPFAM" id="SSF51730">
    <property type="entry name" value="FAD-linked oxidoreductase"/>
    <property type="match status" value="1"/>
</dbReference>
<evidence type="ECO:0000313" key="3">
    <source>
        <dbReference type="EMBL" id="EQD51746.1"/>
    </source>
</evidence>